<evidence type="ECO:0000313" key="6">
    <source>
        <dbReference type="Proteomes" id="UP000270343"/>
    </source>
</evidence>
<reference evidence="5 6" key="1">
    <citation type="journal article" date="2015" name="Antonie Van Leeuwenhoek">
        <title>Streptomyces klenkii sp. nov., isolated from deep marine sediment.</title>
        <authorList>
            <person name="Veyisoglu A."/>
            <person name="Sahin N."/>
        </authorList>
    </citation>
    <scope>NUCLEOTIDE SEQUENCE [LARGE SCALE GENOMIC DNA]</scope>
    <source>
        <strain evidence="5 6">KCTC 29202</strain>
    </source>
</reference>
<keyword evidence="4" id="KW-0472">Membrane</keyword>
<organism evidence="5 6">
    <name type="scientific">Streptomyces klenkii</name>
    <dbReference type="NCBI Taxonomy" id="1420899"/>
    <lineage>
        <taxon>Bacteria</taxon>
        <taxon>Bacillati</taxon>
        <taxon>Actinomycetota</taxon>
        <taxon>Actinomycetes</taxon>
        <taxon>Kitasatosporales</taxon>
        <taxon>Streptomycetaceae</taxon>
        <taxon>Streptomyces</taxon>
    </lineage>
</organism>
<protein>
    <submittedName>
        <fullName evidence="5">GPP34 family phosphoprotein</fullName>
    </submittedName>
</protein>
<evidence type="ECO:0000256" key="3">
    <source>
        <dbReference type="ARBA" id="ARBA00023121"/>
    </source>
</evidence>
<dbReference type="InterPro" id="IPR008628">
    <property type="entry name" value="GPP34-like"/>
</dbReference>
<accession>A0A3B0BHV1</accession>
<keyword evidence="6" id="KW-1185">Reference proteome</keyword>
<dbReference type="GO" id="GO:0005737">
    <property type="term" value="C:cytoplasm"/>
    <property type="evidence" value="ECO:0007669"/>
    <property type="project" value="UniProtKB-ARBA"/>
</dbReference>
<dbReference type="GO" id="GO:0070273">
    <property type="term" value="F:phosphatidylinositol-4-phosphate binding"/>
    <property type="evidence" value="ECO:0007669"/>
    <property type="project" value="InterPro"/>
</dbReference>
<sequence length="201" mass="21054">MTTARDLMMTAMDAASTHPVEPGDLSLALAGAEVIDLLAAGAVILDGDRIVPGNPAAPADRVLAEAAASLVREAPYEPVGDWLWRRGRGLAAVYLGALEADGQLTRRGSRWMPFRPGRAVPADSADHRLAEDRLAADEPVLAGLATALGIRGESGAEATADAGDEAEIVLAAVNDALLDLEAVRQRRTIEQAAFDNIWRGA</sequence>
<evidence type="ECO:0000256" key="4">
    <source>
        <dbReference type="ARBA" id="ARBA00023136"/>
    </source>
</evidence>
<dbReference type="AlphaFoldDB" id="A0A3B0BHV1"/>
<dbReference type="Pfam" id="PF05719">
    <property type="entry name" value="GPP34"/>
    <property type="match status" value="1"/>
</dbReference>
<dbReference type="OrthoDB" id="3871310at2"/>
<evidence type="ECO:0000313" key="5">
    <source>
        <dbReference type="EMBL" id="RKN71506.1"/>
    </source>
</evidence>
<dbReference type="Gene3D" id="1.10.3630.10">
    <property type="entry name" value="yeast vps74-n-term truncation variant domain like"/>
    <property type="match status" value="1"/>
</dbReference>
<gene>
    <name evidence="5" type="ORF">D7231_15960</name>
</gene>
<name>A0A3B0BHV1_9ACTN</name>
<keyword evidence="3" id="KW-0446">Lipid-binding</keyword>
<dbReference type="InterPro" id="IPR038261">
    <property type="entry name" value="GPP34-like_sf"/>
</dbReference>
<dbReference type="RefSeq" id="WP_120756119.1">
    <property type="nucleotide sequence ID" value="NZ_RBAM01000006.1"/>
</dbReference>
<comment type="subcellular location">
    <subcellularLocation>
        <location evidence="1">Golgi apparatus membrane</location>
        <topology evidence="1">Peripheral membrane protein</topology>
        <orientation evidence="1">Cytoplasmic side</orientation>
    </subcellularLocation>
</comment>
<evidence type="ECO:0000256" key="2">
    <source>
        <dbReference type="ARBA" id="ARBA00023034"/>
    </source>
</evidence>
<comment type="caution">
    <text evidence="5">The sequence shown here is derived from an EMBL/GenBank/DDBJ whole genome shotgun (WGS) entry which is preliminary data.</text>
</comment>
<dbReference type="GO" id="GO:0012505">
    <property type="term" value="C:endomembrane system"/>
    <property type="evidence" value="ECO:0007669"/>
    <property type="project" value="UniProtKB-ARBA"/>
</dbReference>
<dbReference type="Proteomes" id="UP000270343">
    <property type="component" value="Unassembled WGS sequence"/>
</dbReference>
<keyword evidence="2" id="KW-0333">Golgi apparatus</keyword>
<dbReference type="EMBL" id="RBAM01000006">
    <property type="protein sequence ID" value="RKN71506.1"/>
    <property type="molecule type" value="Genomic_DNA"/>
</dbReference>
<proteinExistence type="predicted"/>
<evidence type="ECO:0000256" key="1">
    <source>
        <dbReference type="ARBA" id="ARBA00004255"/>
    </source>
</evidence>